<keyword evidence="3" id="KW-1185">Reference proteome</keyword>
<dbReference type="OrthoDB" id="1771105at2"/>
<name>A0A372MFJ1_9SPIR</name>
<dbReference type="RefSeq" id="WP_117330579.1">
    <property type="nucleotide sequence ID" value="NZ_QUWK01000008.1"/>
</dbReference>
<dbReference type="Proteomes" id="UP000264002">
    <property type="component" value="Unassembled WGS sequence"/>
</dbReference>
<evidence type="ECO:0000313" key="3">
    <source>
        <dbReference type="Proteomes" id="UP000264002"/>
    </source>
</evidence>
<reference evidence="2 3" key="2">
    <citation type="submission" date="2018-09" db="EMBL/GenBank/DDBJ databases">
        <title>Genome of Sphaerochaeta halotolerans strain 4-11.</title>
        <authorList>
            <person name="Nazina T.N."/>
            <person name="Sokolova D.S."/>
        </authorList>
    </citation>
    <scope>NUCLEOTIDE SEQUENCE [LARGE SCALE GENOMIC DNA]</scope>
    <source>
        <strain evidence="2 3">4-11</strain>
    </source>
</reference>
<accession>A0A372MFJ1</accession>
<sequence>MAQQIQDLVASIRKDGIEAAQKEAEQIIADAKAEAAALVEKARKEAAQEIEKAHKEIQTRDQSAISSLQQASRDVMLSLKKAIQAELDRILATDIEKAYSSKELANVIITVISSLSDVGGKDVQLSKKDFDQLATSLKKELGEEMKKGLEIKAVPSVRSGFRVSEKDGSAFYDFSAEETVELLRPFLSPSIQDIVFKAEQ</sequence>
<protein>
    <submittedName>
        <fullName evidence="2">V-type ATP synthase subunit E</fullName>
    </submittedName>
</protein>
<comment type="caution">
    <text evidence="2">The sequence shown here is derived from an EMBL/GenBank/DDBJ whole genome shotgun (WGS) entry which is preliminary data.</text>
</comment>
<dbReference type="EMBL" id="QUWK01000008">
    <property type="protein sequence ID" value="RFU94545.1"/>
    <property type="molecule type" value="Genomic_DNA"/>
</dbReference>
<evidence type="ECO:0000256" key="1">
    <source>
        <dbReference type="SAM" id="Coils"/>
    </source>
</evidence>
<dbReference type="Gene3D" id="1.20.5.2950">
    <property type="match status" value="1"/>
</dbReference>
<gene>
    <name evidence="2" type="ORF">DYP60_08490</name>
</gene>
<reference evidence="3" key="1">
    <citation type="submission" date="2018-08" db="EMBL/GenBank/DDBJ databases">
        <authorList>
            <person name="Grouzdev D.S."/>
            <person name="Krutkina M.S."/>
        </authorList>
    </citation>
    <scope>NUCLEOTIDE SEQUENCE [LARGE SCALE GENOMIC DNA]</scope>
    <source>
        <strain evidence="3">4-11</strain>
    </source>
</reference>
<dbReference type="SUPFAM" id="SSF160527">
    <property type="entry name" value="V-type ATPase subunit E-like"/>
    <property type="match status" value="1"/>
</dbReference>
<organism evidence="2 3">
    <name type="scientific">Sphaerochaeta halotolerans</name>
    <dbReference type="NCBI Taxonomy" id="2293840"/>
    <lineage>
        <taxon>Bacteria</taxon>
        <taxon>Pseudomonadati</taxon>
        <taxon>Spirochaetota</taxon>
        <taxon>Spirochaetia</taxon>
        <taxon>Spirochaetales</taxon>
        <taxon>Sphaerochaetaceae</taxon>
        <taxon>Sphaerochaeta</taxon>
    </lineage>
</organism>
<evidence type="ECO:0000313" key="2">
    <source>
        <dbReference type="EMBL" id="RFU94545.1"/>
    </source>
</evidence>
<proteinExistence type="predicted"/>
<feature type="coiled-coil region" evidence="1">
    <location>
        <begin position="14"/>
        <end position="56"/>
    </location>
</feature>
<keyword evidence="1" id="KW-0175">Coiled coil</keyword>
<dbReference type="AlphaFoldDB" id="A0A372MFJ1"/>